<dbReference type="SUPFAM" id="SSF53300">
    <property type="entry name" value="vWA-like"/>
    <property type="match status" value="1"/>
</dbReference>
<dbReference type="Pfam" id="PF00353">
    <property type="entry name" value="HemolysinCabind"/>
    <property type="match status" value="4"/>
</dbReference>
<dbReference type="PROSITE" id="PS00330">
    <property type="entry name" value="HEMOLYSIN_CALCIUM"/>
    <property type="match status" value="3"/>
</dbReference>
<dbReference type="PANTHER" id="PTHR38340:SF1">
    <property type="entry name" value="S-LAYER PROTEIN"/>
    <property type="match status" value="1"/>
</dbReference>
<dbReference type="InterPro" id="IPR036465">
    <property type="entry name" value="vWFA_dom_sf"/>
</dbReference>
<evidence type="ECO:0000256" key="2">
    <source>
        <dbReference type="ARBA" id="ARBA00022525"/>
    </source>
</evidence>
<dbReference type="PATRIC" id="fig|579748.3.peg.2837"/>
<dbReference type="PROSITE" id="PS50234">
    <property type="entry name" value="VWFA"/>
    <property type="match status" value="1"/>
</dbReference>
<evidence type="ECO:0000259" key="4">
    <source>
        <dbReference type="PROSITE" id="PS50234"/>
    </source>
</evidence>
<dbReference type="PRINTS" id="PR00313">
    <property type="entry name" value="CABNDNGRPT"/>
</dbReference>
<dbReference type="InterPro" id="IPR019960">
    <property type="entry name" value="T1SS_VCA0849"/>
</dbReference>
<feature type="domain" description="VWFA" evidence="4">
    <location>
        <begin position="471"/>
        <end position="596"/>
    </location>
</feature>
<proteinExistence type="predicted"/>
<evidence type="ECO:0000256" key="3">
    <source>
        <dbReference type="ARBA" id="ARBA00022837"/>
    </source>
</evidence>
<accession>A0A0F4NHR7</accession>
<dbReference type="GO" id="GO:0005576">
    <property type="term" value="C:extracellular region"/>
    <property type="evidence" value="ECO:0007669"/>
    <property type="project" value="UniProtKB-SubCell"/>
</dbReference>
<protein>
    <recommendedName>
        <fullName evidence="4">VWFA domain-containing protein</fullName>
    </recommendedName>
</protein>
<organism evidence="5 6">
    <name type="scientific">Vibrio galatheae</name>
    <dbReference type="NCBI Taxonomy" id="579748"/>
    <lineage>
        <taxon>Bacteria</taxon>
        <taxon>Pseudomonadati</taxon>
        <taxon>Pseudomonadota</taxon>
        <taxon>Gammaproteobacteria</taxon>
        <taxon>Vibrionales</taxon>
        <taxon>Vibrionaceae</taxon>
        <taxon>Vibrio</taxon>
    </lineage>
</organism>
<dbReference type="Proteomes" id="UP000033673">
    <property type="component" value="Unassembled WGS sequence"/>
</dbReference>
<keyword evidence="2" id="KW-0964">Secreted</keyword>
<keyword evidence="6" id="KW-1185">Reference proteome</keyword>
<dbReference type="STRING" id="579748.TW81_13720"/>
<dbReference type="InterPro" id="IPR002035">
    <property type="entry name" value="VWF_A"/>
</dbReference>
<dbReference type="InterPro" id="IPR050557">
    <property type="entry name" value="RTX_toxin/Mannuronan_C5-epim"/>
</dbReference>
<dbReference type="Gene3D" id="3.40.50.410">
    <property type="entry name" value="von Willebrand factor, type A domain"/>
    <property type="match status" value="1"/>
</dbReference>
<comment type="caution">
    <text evidence="5">The sequence shown here is derived from an EMBL/GenBank/DDBJ whole genome shotgun (WGS) entry which is preliminary data.</text>
</comment>
<dbReference type="Gene3D" id="2.150.10.10">
    <property type="entry name" value="Serralysin-like metalloprotease, C-terminal"/>
    <property type="match status" value="2"/>
</dbReference>
<dbReference type="InterPro" id="IPR001343">
    <property type="entry name" value="Hemolysn_Ca-bd"/>
</dbReference>
<dbReference type="GO" id="GO:0005509">
    <property type="term" value="F:calcium ion binding"/>
    <property type="evidence" value="ECO:0007669"/>
    <property type="project" value="InterPro"/>
</dbReference>
<name>A0A0F4NHR7_9VIBR</name>
<dbReference type="EMBL" id="JXXV01000024">
    <property type="protein sequence ID" value="KJY82464.1"/>
    <property type="molecule type" value="Genomic_DNA"/>
</dbReference>
<comment type="subcellular location">
    <subcellularLocation>
        <location evidence="1">Secreted</location>
    </subcellularLocation>
</comment>
<evidence type="ECO:0000256" key="1">
    <source>
        <dbReference type="ARBA" id="ARBA00004613"/>
    </source>
</evidence>
<dbReference type="InterPro" id="IPR018511">
    <property type="entry name" value="Hemolysin-typ_Ca-bd_CS"/>
</dbReference>
<keyword evidence="3" id="KW-0106">Calcium</keyword>
<dbReference type="NCBIfam" id="TIGR03661">
    <property type="entry name" value="T1SS_VCA0849"/>
    <property type="match status" value="1"/>
</dbReference>
<evidence type="ECO:0000313" key="5">
    <source>
        <dbReference type="EMBL" id="KJY82464.1"/>
    </source>
</evidence>
<dbReference type="Pfam" id="PF13519">
    <property type="entry name" value="VWA_2"/>
    <property type="match status" value="1"/>
</dbReference>
<dbReference type="PANTHER" id="PTHR38340">
    <property type="entry name" value="S-LAYER PROTEIN"/>
    <property type="match status" value="1"/>
</dbReference>
<dbReference type="InterPro" id="IPR011049">
    <property type="entry name" value="Serralysin-like_metalloprot_C"/>
</dbReference>
<sequence length="954" mass="101965">MAQVNDAPESSPSTVIGDEDVAILLDWSAFGVSDEDSAQASLSVQITSLPADGVLEYKDGADWKAVEVGDVFNKVDFDSNSVRFTPDLHESGLAAYNNNGVGNQLNNYAQIGFKPNDGNSEGTDSLLSIDVVPKADQPSVNVSLSGDYIFLHKDYPTYGITTDKFQLGDFDISPIKLGDEINDQKWWQDFVTGSGSDDYYRNVHGGGDFVYTYGGNDVLVGDDSRTGSYLNAGEGNDILVSGLGSDALYGGTGKDIAILPGKSSDYSISKDKLYDPVDDIWFNFETSEDLGFGDESITKALHNIEIVQFEDGIFELDSNTGELIPIPPSHVIVPLTIDVALTDTDGSESITSVQISGLVEGAQLFDSTKTLLGTANAQGIIDLASGWDSKGNQFTVQVPGDKVGQVDLKVTATSTEEANGDSATGSDELSLRDYTLSTGEGGPDVITTSTDNDIVIGDTSGLQIIPGQDYNIAFIFDTSGSMKNTITAAKPELQAAFDKLVESAGADASGEVNVLLTQFDSNASHVISINLDADNPSLEFANKLASIIDDSYGMTNYEAAFNSAIDWFSSLPDNGATNHSFFITDGEINTATENDLGQEQFSDFWMFYDKSSGELESLEDILGNDFELSDLSNGSIKINGVDVVEAHGDKAYVYSPYLDSSNQRVRLGTLRMKYGELVYRDKYDSDEQVTLQAVHMFNVLAGLSAVQAIGIGDGVMESTLKQFDTDKVVDANVDVNKLAEAIAGELVETQPGADEISTLSGDDILFGDEPILFAADSTTELTLQEYVAEKLSMGLGSVDAQTMHEYISSHIDEFGSSSSSDLGDELSGGEGSDILYGQGGDDILVGGEGSDILVGGDGADTFKWVDGDLDSSTDVIKDFDDVEGDKIDLSELFEDDNRTVDEIIASYVTVENSDTNNAEIVVSKGADTVTIELEGWSSADLTDQVLKDILVIKE</sequence>
<dbReference type="CDD" id="cd00198">
    <property type="entry name" value="vWFA"/>
    <property type="match status" value="1"/>
</dbReference>
<dbReference type="SUPFAM" id="SSF51120">
    <property type="entry name" value="beta-Roll"/>
    <property type="match status" value="2"/>
</dbReference>
<dbReference type="AlphaFoldDB" id="A0A0F4NHR7"/>
<evidence type="ECO:0000313" key="6">
    <source>
        <dbReference type="Proteomes" id="UP000033673"/>
    </source>
</evidence>
<gene>
    <name evidence="5" type="ORF">TW81_13720</name>
</gene>
<reference evidence="5 6" key="1">
    <citation type="journal article" date="2015" name="BMC Genomics">
        <title>Genome mining reveals unlocked bioactive potential of marine Gram-negative bacteria.</title>
        <authorList>
            <person name="Machado H."/>
            <person name="Sonnenschein E.C."/>
            <person name="Melchiorsen J."/>
            <person name="Gram L."/>
        </authorList>
    </citation>
    <scope>NUCLEOTIDE SEQUENCE [LARGE SCALE GENOMIC DNA]</scope>
    <source>
        <strain evidence="5 6">S2757</strain>
    </source>
</reference>